<reference evidence="1" key="1">
    <citation type="submission" date="2016-08" db="EMBL/GenBank/DDBJ databases">
        <authorList>
            <person name="Yan J."/>
        </authorList>
    </citation>
    <scope>NUCLEOTIDE SEQUENCE</scope>
    <source>
        <strain evidence="1">CSS-01s</strain>
    </source>
</reference>
<evidence type="ECO:0000313" key="2">
    <source>
        <dbReference type="Proteomes" id="UP000627934"/>
    </source>
</evidence>
<proteinExistence type="predicted"/>
<accession>A0A8H7IP88</accession>
<dbReference type="Proteomes" id="UP000627934">
    <property type="component" value="Unassembled WGS sequence"/>
</dbReference>
<sequence length="146" mass="15597">MARVKSCKLKLTCETENDGLSQVEGAQHIGARRVTLPEYGAFIGFATGSKSPSETNLVILNPLVAPAHVLVRPCTAGTVEMMAVASSDSEGAWLDRAKMTPDIWYSVGSGMELRLGQTTILGGVVYYAPTFRVHVEPLNLPGEFSG</sequence>
<protein>
    <recommendedName>
        <fullName evidence="3">FHA domain-containing protein</fullName>
    </recommendedName>
</protein>
<name>A0A8H7IP88_9PEZI</name>
<comment type="caution">
    <text evidence="1">The sequence shown here is derived from an EMBL/GenBank/DDBJ whole genome shotgun (WGS) entry which is preliminary data.</text>
</comment>
<dbReference type="AlphaFoldDB" id="A0A8H7IP88"/>
<gene>
    <name evidence="1" type="ORF">BFW01_g10193</name>
</gene>
<evidence type="ECO:0000313" key="1">
    <source>
        <dbReference type="EMBL" id="KAF9628990.1"/>
    </source>
</evidence>
<dbReference type="EMBL" id="MDYX01000024">
    <property type="protein sequence ID" value="KAF9628990.1"/>
    <property type="molecule type" value="Genomic_DNA"/>
</dbReference>
<organism evidence="1 2">
    <name type="scientific">Lasiodiplodia theobromae</name>
    <dbReference type="NCBI Taxonomy" id="45133"/>
    <lineage>
        <taxon>Eukaryota</taxon>
        <taxon>Fungi</taxon>
        <taxon>Dikarya</taxon>
        <taxon>Ascomycota</taxon>
        <taxon>Pezizomycotina</taxon>
        <taxon>Dothideomycetes</taxon>
        <taxon>Dothideomycetes incertae sedis</taxon>
        <taxon>Botryosphaeriales</taxon>
        <taxon>Botryosphaeriaceae</taxon>
        <taxon>Lasiodiplodia</taxon>
    </lineage>
</organism>
<reference evidence="1" key="2">
    <citation type="journal article" date="2018" name="DNA Res.">
        <title>Comparative genome and transcriptome analyses reveal adaptations to opportunistic infections in woody plant degrading pathogens of Botryosphaeriaceae.</title>
        <authorList>
            <person name="Yan J.Y."/>
            <person name="Zhao W.S."/>
            <person name="Chen Z."/>
            <person name="Xing Q.K."/>
            <person name="Zhang W."/>
            <person name="Chethana K.W.T."/>
            <person name="Xue M.F."/>
            <person name="Xu J.P."/>
            <person name="Phillips A.J.L."/>
            <person name="Wang Y."/>
            <person name="Liu J.H."/>
            <person name="Liu M."/>
            <person name="Zhou Y."/>
            <person name="Jayawardena R.S."/>
            <person name="Manawasinghe I.S."/>
            <person name="Huang J.B."/>
            <person name="Qiao G.H."/>
            <person name="Fu C.Y."/>
            <person name="Guo F.F."/>
            <person name="Dissanayake A.J."/>
            <person name="Peng Y.L."/>
            <person name="Hyde K.D."/>
            <person name="Li X.H."/>
        </authorList>
    </citation>
    <scope>NUCLEOTIDE SEQUENCE</scope>
    <source>
        <strain evidence="1">CSS-01s</strain>
    </source>
</reference>
<evidence type="ECO:0008006" key="3">
    <source>
        <dbReference type="Google" id="ProtNLM"/>
    </source>
</evidence>